<dbReference type="SUPFAM" id="SSF52172">
    <property type="entry name" value="CheY-like"/>
    <property type="match status" value="1"/>
</dbReference>
<feature type="modified residue" description="4-aspartylphosphate" evidence="1">
    <location>
        <position position="505"/>
    </location>
</feature>
<reference evidence="4" key="1">
    <citation type="submission" date="2019-03" db="EMBL/GenBank/DDBJ databases">
        <authorList>
            <person name="Mank J."/>
            <person name="Almeida P."/>
        </authorList>
    </citation>
    <scope>NUCLEOTIDE SEQUENCE</scope>
    <source>
        <strain evidence="4">78183</strain>
    </source>
</reference>
<dbReference type="AlphaFoldDB" id="A0A6N2N504"/>
<organism evidence="4">
    <name type="scientific">Salix viminalis</name>
    <name type="common">Common osier</name>
    <name type="synonym">Basket willow</name>
    <dbReference type="NCBI Taxonomy" id="40686"/>
    <lineage>
        <taxon>Eukaryota</taxon>
        <taxon>Viridiplantae</taxon>
        <taxon>Streptophyta</taxon>
        <taxon>Embryophyta</taxon>
        <taxon>Tracheophyta</taxon>
        <taxon>Spermatophyta</taxon>
        <taxon>Magnoliopsida</taxon>
        <taxon>eudicotyledons</taxon>
        <taxon>Gunneridae</taxon>
        <taxon>Pentapetalae</taxon>
        <taxon>rosids</taxon>
        <taxon>fabids</taxon>
        <taxon>Malpighiales</taxon>
        <taxon>Salicaceae</taxon>
        <taxon>Saliceae</taxon>
        <taxon>Salix</taxon>
    </lineage>
</organism>
<protein>
    <recommendedName>
        <fullName evidence="3">Response regulatory domain-containing protein</fullName>
    </recommendedName>
</protein>
<keyword evidence="1" id="KW-0597">Phosphoprotein</keyword>
<dbReference type="Gene3D" id="3.30.565.10">
    <property type="entry name" value="Histidine kinase-like ATPase, C-terminal domain"/>
    <property type="match status" value="1"/>
</dbReference>
<dbReference type="GO" id="GO:0051740">
    <property type="term" value="F:ethylene binding"/>
    <property type="evidence" value="ECO:0007669"/>
    <property type="project" value="TreeGrafter"/>
</dbReference>
<evidence type="ECO:0000313" key="4">
    <source>
        <dbReference type="EMBL" id="VFU55990.1"/>
    </source>
</evidence>
<keyword evidence="2" id="KW-0472">Membrane</keyword>
<keyword evidence="2" id="KW-1133">Transmembrane helix</keyword>
<name>A0A6N2N504_SALVM</name>
<dbReference type="InterPro" id="IPR001789">
    <property type="entry name" value="Sig_transdc_resp-reg_receiver"/>
</dbReference>
<dbReference type="EMBL" id="CAADRP010001907">
    <property type="protein sequence ID" value="VFU55990.1"/>
    <property type="molecule type" value="Genomic_DNA"/>
</dbReference>
<sequence length="529" mass="58588">MYWYSNEMRIEAGDVDFYKVAAHIGRNVKSISSWAAVDLITPDTSFCKRQRIFSISGFLCTAITLFSLIPLLLKVKVREFMLKKKAWDLGREVGIIMKQKEAGLHTLGLQNCAVWMPNEIKTLMDLTHELNRGNYMSSDNPSIPITDPDVDRIKRSEARLLLQAMGSLASQACGCNSNANASCSQFQRGTPEIVQACYAILVLFSLVDNPDRGPARKVPAHEGEVGGANRALQLAKMNAMMASKARGAFQKDGNLSGEQRIIVDAMMRTSNVLSTLINDVTEISTKDSGRFPLEMRSFGLHAMIKEAACLAKCLCIYRGFGFSIEVDKSLPDSVMGDERRVFQSGENDQRWATWRPSMSDGDVYIRFEIAINNSGSESEGSTSMLQLSGKRFASDGVEEGLSFSICKKLVHLMQGKIWMIPNSQGFAESMGFVLRFQLRPSIAVAISESGEYLEHPIPTLFSKACKAVTRKLLERLGCNVSTVASGFECLGALGPAASFQVVLLDLQMPELDGYEVAVRIRKFRSRSWR</sequence>
<dbReference type="PANTHER" id="PTHR24423:SF633">
    <property type="entry name" value="ETHYLENE RECEPTOR 2"/>
    <property type="match status" value="1"/>
</dbReference>
<dbReference type="Gene3D" id="3.40.50.2300">
    <property type="match status" value="1"/>
</dbReference>
<proteinExistence type="predicted"/>
<dbReference type="Pfam" id="PF00072">
    <property type="entry name" value="Response_reg"/>
    <property type="match status" value="1"/>
</dbReference>
<dbReference type="PANTHER" id="PTHR24423">
    <property type="entry name" value="TWO-COMPONENT SENSOR HISTIDINE KINASE"/>
    <property type="match status" value="1"/>
</dbReference>
<feature type="domain" description="Response regulatory" evidence="3">
    <location>
        <begin position="455"/>
        <end position="529"/>
    </location>
</feature>
<dbReference type="GO" id="GO:0005783">
    <property type="term" value="C:endoplasmic reticulum"/>
    <property type="evidence" value="ECO:0007669"/>
    <property type="project" value="TreeGrafter"/>
</dbReference>
<evidence type="ECO:0000259" key="3">
    <source>
        <dbReference type="PROSITE" id="PS50110"/>
    </source>
</evidence>
<feature type="transmembrane region" description="Helical" evidence="2">
    <location>
        <begin position="52"/>
        <end position="73"/>
    </location>
</feature>
<gene>
    <name evidence="4" type="ORF">SVIM_LOCUS399919</name>
</gene>
<keyword evidence="2" id="KW-0812">Transmembrane</keyword>
<dbReference type="InterPro" id="IPR011006">
    <property type="entry name" value="CheY-like_superfamily"/>
</dbReference>
<dbReference type="GO" id="GO:0038199">
    <property type="term" value="F:ethylene receptor activity"/>
    <property type="evidence" value="ECO:0007669"/>
    <property type="project" value="TreeGrafter"/>
</dbReference>
<dbReference type="InterPro" id="IPR036890">
    <property type="entry name" value="HATPase_C_sf"/>
</dbReference>
<dbReference type="GO" id="GO:0005524">
    <property type="term" value="F:ATP binding"/>
    <property type="evidence" value="ECO:0007669"/>
    <property type="project" value="UniProtKB-KW"/>
</dbReference>
<evidence type="ECO:0000256" key="1">
    <source>
        <dbReference type="PROSITE-ProRule" id="PRU00169"/>
    </source>
</evidence>
<dbReference type="GO" id="GO:0004672">
    <property type="term" value="F:protein kinase activity"/>
    <property type="evidence" value="ECO:0007669"/>
    <property type="project" value="UniProtKB-ARBA"/>
</dbReference>
<dbReference type="PROSITE" id="PS50110">
    <property type="entry name" value="RESPONSE_REGULATORY"/>
    <property type="match status" value="1"/>
</dbReference>
<dbReference type="GO" id="GO:0046872">
    <property type="term" value="F:metal ion binding"/>
    <property type="evidence" value="ECO:0007669"/>
    <property type="project" value="UniProtKB-KW"/>
</dbReference>
<accession>A0A6N2N504</accession>
<evidence type="ECO:0000256" key="2">
    <source>
        <dbReference type="SAM" id="Phobius"/>
    </source>
</evidence>